<dbReference type="NCBIfam" id="TIGR03798">
    <property type="entry name" value="leader_Nif11"/>
    <property type="match status" value="1"/>
</dbReference>
<dbReference type="Proteomes" id="UP001056708">
    <property type="component" value="Chromosome"/>
</dbReference>
<dbReference type="InterPro" id="IPR012903">
    <property type="entry name" value="Nif11"/>
</dbReference>
<evidence type="ECO:0000259" key="1">
    <source>
        <dbReference type="Pfam" id="PF07862"/>
    </source>
</evidence>
<sequence>MSIENAEQFLKDVLHEPDLRNAFTKSESPEQFLNIAQGLGYDFSSQDLETVVARHSQGVNTRRRTGIWQWLRTVPWIDRQEARH</sequence>
<gene>
    <name evidence="2" type="ORF">NEA10_13125</name>
</gene>
<proteinExistence type="predicted"/>
<reference evidence="2" key="1">
    <citation type="submission" date="2022-06" db="EMBL/GenBank/DDBJ databases">
        <title>Genome sequence of Phormidium yuhuli AB48 isolated from an industrial photobioreactor environment.</title>
        <authorList>
            <person name="Qiu Y."/>
            <person name="Noonan A.J.C."/>
            <person name="Dofher K."/>
            <person name="Koch M."/>
            <person name="Kieft B."/>
            <person name="Lin X."/>
            <person name="Ziels R.M."/>
            <person name="Hallam S.J."/>
        </authorList>
    </citation>
    <scope>NUCLEOTIDE SEQUENCE</scope>
    <source>
        <strain evidence="2">AB48</strain>
    </source>
</reference>
<dbReference type="EMBL" id="CP098611">
    <property type="protein sequence ID" value="USR89804.1"/>
    <property type="molecule type" value="Genomic_DNA"/>
</dbReference>
<evidence type="ECO:0000313" key="3">
    <source>
        <dbReference type="Proteomes" id="UP001056708"/>
    </source>
</evidence>
<dbReference type="RefSeq" id="WP_252661007.1">
    <property type="nucleotide sequence ID" value="NZ_CP098611.1"/>
</dbReference>
<feature type="domain" description="Nif11" evidence="1">
    <location>
        <begin position="1"/>
        <end position="48"/>
    </location>
</feature>
<dbReference type="InterPro" id="IPR022516">
    <property type="entry name" value="CHP03798_Ocin"/>
</dbReference>
<accession>A0ABY5AKS5</accession>
<protein>
    <submittedName>
        <fullName evidence="2">Nif11-like leader peptide family natural product</fullName>
    </submittedName>
</protein>
<name>A0ABY5AKS5_9CYAN</name>
<organism evidence="2 3">
    <name type="scientific">Phormidium yuhuli AB48</name>
    <dbReference type="NCBI Taxonomy" id="2940671"/>
    <lineage>
        <taxon>Bacteria</taxon>
        <taxon>Bacillati</taxon>
        <taxon>Cyanobacteriota</taxon>
        <taxon>Cyanophyceae</taxon>
        <taxon>Oscillatoriophycideae</taxon>
        <taxon>Oscillatoriales</taxon>
        <taxon>Oscillatoriaceae</taxon>
        <taxon>Phormidium</taxon>
        <taxon>Phormidium yuhuli</taxon>
    </lineage>
</organism>
<dbReference type="Pfam" id="PF07862">
    <property type="entry name" value="Nif11"/>
    <property type="match status" value="1"/>
</dbReference>
<evidence type="ECO:0000313" key="2">
    <source>
        <dbReference type="EMBL" id="USR89804.1"/>
    </source>
</evidence>
<keyword evidence="3" id="KW-1185">Reference proteome</keyword>